<sequence length="53" mass="5691">MAPREASPRLPVGGERNREFLTYCPGPAALATAPNQSIEASKSCVKSSTLHHR</sequence>
<dbReference type="AlphaFoldDB" id="A0A5K7XFR1"/>
<evidence type="ECO:0000313" key="1">
    <source>
        <dbReference type="EMBL" id="BBO33711.1"/>
    </source>
</evidence>
<name>A0A5K7XFR1_9BACT</name>
<accession>A0A5K7XFR1</accession>
<evidence type="ECO:0000313" key="2">
    <source>
        <dbReference type="Proteomes" id="UP000326837"/>
    </source>
</evidence>
<protein>
    <submittedName>
        <fullName evidence="1">Uncharacterized protein</fullName>
    </submittedName>
</protein>
<gene>
    <name evidence="1" type="ORF">PLANPX_3323</name>
</gene>
<organism evidence="1 2">
    <name type="scientific">Lacipirellula parvula</name>
    <dbReference type="NCBI Taxonomy" id="2650471"/>
    <lineage>
        <taxon>Bacteria</taxon>
        <taxon>Pseudomonadati</taxon>
        <taxon>Planctomycetota</taxon>
        <taxon>Planctomycetia</taxon>
        <taxon>Pirellulales</taxon>
        <taxon>Lacipirellulaceae</taxon>
        <taxon>Lacipirellula</taxon>
    </lineage>
</organism>
<dbReference type="EMBL" id="AP021861">
    <property type="protein sequence ID" value="BBO33711.1"/>
    <property type="molecule type" value="Genomic_DNA"/>
</dbReference>
<proteinExistence type="predicted"/>
<reference evidence="2" key="1">
    <citation type="submission" date="2019-10" db="EMBL/GenBank/DDBJ databases">
        <title>Lacipirellula parvula gen. nov., sp. nov., representing a lineage of planctomycetes widespread in freshwater anoxic habitats, and description of the family Lacipirellulaceae.</title>
        <authorList>
            <person name="Dedysh S.N."/>
            <person name="Kulichevskaya I.S."/>
            <person name="Beletsky A.V."/>
            <person name="Rakitin A.L."/>
            <person name="Mardanov A.V."/>
            <person name="Ivanova A.A."/>
            <person name="Saltykova V.X."/>
            <person name="Rijpstra W.I.C."/>
            <person name="Sinninghe Damste J.S."/>
            <person name="Ravin N.V."/>
        </authorList>
    </citation>
    <scope>NUCLEOTIDE SEQUENCE [LARGE SCALE GENOMIC DNA]</scope>
    <source>
        <strain evidence="2">PX69</strain>
    </source>
</reference>
<dbReference type="KEGG" id="lpav:PLANPX_3323"/>
<keyword evidence="2" id="KW-1185">Reference proteome</keyword>
<dbReference type="Proteomes" id="UP000326837">
    <property type="component" value="Chromosome"/>
</dbReference>